<dbReference type="InterPro" id="IPR029068">
    <property type="entry name" value="Glyas_Bleomycin-R_OHBP_Dase"/>
</dbReference>
<evidence type="ECO:0000259" key="1">
    <source>
        <dbReference type="PROSITE" id="PS51819"/>
    </source>
</evidence>
<name>A0A1H2M458_9PSED</name>
<accession>A0A1H2M458</accession>
<evidence type="ECO:0000313" key="2">
    <source>
        <dbReference type="EMBL" id="SDU87728.1"/>
    </source>
</evidence>
<dbReference type="RefSeq" id="WP_092377298.1">
    <property type="nucleotide sequence ID" value="NZ_LT629797.1"/>
</dbReference>
<evidence type="ECO:0000313" key="3">
    <source>
        <dbReference type="Proteomes" id="UP000198675"/>
    </source>
</evidence>
<gene>
    <name evidence="2" type="ORF">SAMN05216363_2706</name>
</gene>
<dbReference type="SUPFAM" id="SSF54593">
    <property type="entry name" value="Glyoxalase/Bleomycin resistance protein/Dihydroxybiphenyl dioxygenase"/>
    <property type="match status" value="1"/>
</dbReference>
<dbReference type="InterPro" id="IPR037523">
    <property type="entry name" value="VOC_core"/>
</dbReference>
<dbReference type="Proteomes" id="UP000198675">
    <property type="component" value="Chromosome I"/>
</dbReference>
<dbReference type="Pfam" id="PF00903">
    <property type="entry name" value="Glyoxalase"/>
    <property type="match status" value="1"/>
</dbReference>
<dbReference type="AlphaFoldDB" id="A0A1H2M458"/>
<protein>
    <recommendedName>
        <fullName evidence="1">VOC domain-containing protein</fullName>
    </recommendedName>
</protein>
<reference evidence="3" key="1">
    <citation type="submission" date="2016-10" db="EMBL/GenBank/DDBJ databases">
        <authorList>
            <person name="Varghese N."/>
            <person name="Submissions S."/>
        </authorList>
    </citation>
    <scope>NUCLEOTIDE SEQUENCE [LARGE SCALE GENOMIC DNA]</scope>
    <source>
        <strain evidence="3">KCTC 32246</strain>
    </source>
</reference>
<keyword evidence="3" id="KW-1185">Reference proteome</keyword>
<dbReference type="PROSITE" id="PS51819">
    <property type="entry name" value="VOC"/>
    <property type="match status" value="1"/>
</dbReference>
<dbReference type="EMBL" id="LT629797">
    <property type="protein sequence ID" value="SDU87728.1"/>
    <property type="molecule type" value="Genomic_DNA"/>
</dbReference>
<feature type="domain" description="VOC" evidence="1">
    <location>
        <begin position="4"/>
        <end position="115"/>
    </location>
</feature>
<dbReference type="Gene3D" id="3.10.180.10">
    <property type="entry name" value="2,3-Dihydroxybiphenyl 1,2-Dioxygenase, domain 1"/>
    <property type="match status" value="1"/>
</dbReference>
<proteinExistence type="predicted"/>
<dbReference type="InterPro" id="IPR004360">
    <property type="entry name" value="Glyas_Fos-R_dOase_dom"/>
</dbReference>
<sequence>MLKKFDSTVYFVEDIHSAAKWYADLVGVEVKYENEMYAYIETGDIKIGFHPEDRKSCSGIAGQTTYWRVDSLGVSIDILAGKGAKLYRGPVKTSLNEHACILIDPFGNTLGLICDNA</sequence>
<organism evidence="2 3">
    <name type="scientific">Pseudomonas sihuiensis</name>
    <dbReference type="NCBI Taxonomy" id="1274359"/>
    <lineage>
        <taxon>Bacteria</taxon>
        <taxon>Pseudomonadati</taxon>
        <taxon>Pseudomonadota</taxon>
        <taxon>Gammaproteobacteria</taxon>
        <taxon>Pseudomonadales</taxon>
        <taxon>Pseudomonadaceae</taxon>
        <taxon>Pseudomonas</taxon>
    </lineage>
</organism>